<dbReference type="Pfam" id="PF19429">
    <property type="entry name" value="EVA_Class_A"/>
    <property type="match status" value="1"/>
</dbReference>
<reference evidence="8" key="1">
    <citation type="journal article" date="2017" name="Parasit. Vectors">
        <title>Sialotranscriptomics of Rhipicephalus zambeziensis reveals intricate expression profiles of secretory proteins and suggests tight temporal transcriptional regulation during blood-feeding.</title>
        <authorList>
            <person name="de Castro M.H."/>
            <person name="de Klerk D."/>
            <person name="Pienaar R."/>
            <person name="Rees D.J.G."/>
            <person name="Mans B.J."/>
        </authorList>
    </citation>
    <scope>NUCLEOTIDE SEQUENCE</scope>
    <source>
        <tissue evidence="8">Salivary glands</tissue>
    </source>
</reference>
<organism evidence="8">
    <name type="scientific">Rhipicephalus zambeziensis</name>
    <dbReference type="NCBI Taxonomy" id="60191"/>
    <lineage>
        <taxon>Eukaryota</taxon>
        <taxon>Metazoa</taxon>
        <taxon>Ecdysozoa</taxon>
        <taxon>Arthropoda</taxon>
        <taxon>Chelicerata</taxon>
        <taxon>Arachnida</taxon>
        <taxon>Acari</taxon>
        <taxon>Parasitiformes</taxon>
        <taxon>Ixodida</taxon>
        <taxon>Ixodoidea</taxon>
        <taxon>Ixodidae</taxon>
        <taxon>Rhipicephalinae</taxon>
        <taxon>Rhipicephalus</taxon>
        <taxon>Rhipicephalus</taxon>
    </lineage>
</organism>
<evidence type="ECO:0000256" key="7">
    <source>
        <dbReference type="SAM" id="SignalP"/>
    </source>
</evidence>
<evidence type="ECO:0000256" key="5">
    <source>
        <dbReference type="ARBA" id="ARBA00023180"/>
    </source>
</evidence>
<feature type="chain" id="PRO_5012781845" description="Evasin" evidence="7">
    <location>
        <begin position="28"/>
        <end position="163"/>
    </location>
</feature>
<comment type="subcellular location">
    <subcellularLocation>
        <location evidence="1 6">Secreted</location>
    </subcellularLocation>
</comment>
<evidence type="ECO:0000313" key="8">
    <source>
        <dbReference type="EMBL" id="MAA12058.1"/>
    </source>
</evidence>
<accession>A0A224Y3C2</accession>
<dbReference type="AlphaFoldDB" id="A0A224Y3C2"/>
<dbReference type="InterPro" id="IPR045797">
    <property type="entry name" value="EVA_Class_A"/>
</dbReference>
<dbReference type="GO" id="GO:0005576">
    <property type="term" value="C:extracellular region"/>
    <property type="evidence" value="ECO:0007669"/>
    <property type="project" value="UniProtKB-SubCell"/>
</dbReference>
<evidence type="ECO:0000256" key="6">
    <source>
        <dbReference type="RuleBase" id="RU369006"/>
    </source>
</evidence>
<evidence type="ECO:0000256" key="2">
    <source>
        <dbReference type="ARBA" id="ARBA00022525"/>
    </source>
</evidence>
<evidence type="ECO:0000256" key="1">
    <source>
        <dbReference type="ARBA" id="ARBA00004613"/>
    </source>
</evidence>
<keyword evidence="2 6" id="KW-0964">Secreted</keyword>
<feature type="signal peptide" evidence="7">
    <location>
        <begin position="1"/>
        <end position="27"/>
    </location>
</feature>
<keyword evidence="5 6" id="KW-0325">Glycoprotein</keyword>
<keyword evidence="3 6" id="KW-0732">Signal</keyword>
<evidence type="ECO:0000256" key="3">
    <source>
        <dbReference type="ARBA" id="ARBA00022729"/>
    </source>
</evidence>
<protein>
    <recommendedName>
        <fullName evidence="6">Evasin</fullName>
    </recommendedName>
</protein>
<evidence type="ECO:0000256" key="4">
    <source>
        <dbReference type="ARBA" id="ARBA00023157"/>
    </source>
</evidence>
<name>A0A224Y3C2_9ACAR</name>
<proteinExistence type="predicted"/>
<dbReference type="GO" id="GO:0019957">
    <property type="term" value="F:C-C chemokine binding"/>
    <property type="evidence" value="ECO:0007669"/>
    <property type="project" value="InterPro"/>
</dbReference>
<dbReference type="Gene3D" id="2.30.130.100">
    <property type="match status" value="1"/>
</dbReference>
<keyword evidence="4 6" id="KW-1015">Disulfide bond</keyword>
<dbReference type="EMBL" id="GFPF01000912">
    <property type="protein sequence ID" value="MAA12058.1"/>
    <property type="molecule type" value="Transcribed_RNA"/>
</dbReference>
<sequence length="163" mass="17434">MNVSIFSAICFFCSGLAIVMTIRETTAVEIEMEGHKFNATIGSRGNQTHNDSVAQLAHIFGTNQSNTSLALGDYEYRDLCLYDAVNSTCGVVSIGCNKSCLEEGAGLLPNDTLCVVNVSLARVKNMDDYTNFTCLLGMCDCGSCVNSNIAALCEKFPVTSVSL</sequence>
<comment type="function">
    <text evidence="6">Salivary chemokine-binding protein which binds to host chemokines.</text>
</comment>